<accession>A0AAW1YRG4</accession>
<organism evidence="1 2">
    <name type="scientific">Rubus argutus</name>
    <name type="common">Southern blackberry</name>
    <dbReference type="NCBI Taxonomy" id="59490"/>
    <lineage>
        <taxon>Eukaryota</taxon>
        <taxon>Viridiplantae</taxon>
        <taxon>Streptophyta</taxon>
        <taxon>Embryophyta</taxon>
        <taxon>Tracheophyta</taxon>
        <taxon>Spermatophyta</taxon>
        <taxon>Magnoliopsida</taxon>
        <taxon>eudicotyledons</taxon>
        <taxon>Gunneridae</taxon>
        <taxon>Pentapetalae</taxon>
        <taxon>rosids</taxon>
        <taxon>fabids</taxon>
        <taxon>Rosales</taxon>
        <taxon>Rosaceae</taxon>
        <taxon>Rosoideae</taxon>
        <taxon>Rosoideae incertae sedis</taxon>
        <taxon>Rubus</taxon>
    </lineage>
</organism>
<dbReference type="EMBL" id="JBEDUW010000001">
    <property type="protein sequence ID" value="KAK9951071.1"/>
    <property type="molecule type" value="Genomic_DNA"/>
</dbReference>
<sequence>MTCSRDESFCLSATVGTRSYADLELKVADSSCWDEQEKLSALPDVKDRIKLLNEFKQSMHKQVSLNLHSVVFASSFLSLNWCCRSFQDNGCKFLISVYKLANNRRKLKGVGLG</sequence>
<proteinExistence type="predicted"/>
<protein>
    <submittedName>
        <fullName evidence="1">Uncharacterized protein</fullName>
    </submittedName>
</protein>
<reference evidence="1 2" key="1">
    <citation type="journal article" date="2023" name="G3 (Bethesda)">
        <title>A chromosome-length genome assembly and annotation of blackberry (Rubus argutus, cv. 'Hillquist').</title>
        <authorList>
            <person name="Bruna T."/>
            <person name="Aryal R."/>
            <person name="Dudchenko O."/>
            <person name="Sargent D.J."/>
            <person name="Mead D."/>
            <person name="Buti M."/>
            <person name="Cavallini A."/>
            <person name="Hytonen T."/>
            <person name="Andres J."/>
            <person name="Pham M."/>
            <person name="Weisz D."/>
            <person name="Mascagni F."/>
            <person name="Usai G."/>
            <person name="Natali L."/>
            <person name="Bassil N."/>
            <person name="Fernandez G.E."/>
            <person name="Lomsadze A."/>
            <person name="Armour M."/>
            <person name="Olukolu B."/>
            <person name="Poorten T."/>
            <person name="Britton C."/>
            <person name="Davik J."/>
            <person name="Ashrafi H."/>
            <person name="Aiden E.L."/>
            <person name="Borodovsky M."/>
            <person name="Worthington M."/>
        </authorList>
    </citation>
    <scope>NUCLEOTIDE SEQUENCE [LARGE SCALE GENOMIC DNA]</scope>
    <source>
        <strain evidence="1">PI 553951</strain>
    </source>
</reference>
<evidence type="ECO:0000313" key="1">
    <source>
        <dbReference type="EMBL" id="KAK9951071.1"/>
    </source>
</evidence>
<dbReference type="AlphaFoldDB" id="A0AAW1YRG4"/>
<keyword evidence="2" id="KW-1185">Reference proteome</keyword>
<gene>
    <name evidence="1" type="ORF">M0R45_006533</name>
</gene>
<evidence type="ECO:0000313" key="2">
    <source>
        <dbReference type="Proteomes" id="UP001457282"/>
    </source>
</evidence>
<name>A0AAW1YRG4_RUBAR</name>
<comment type="caution">
    <text evidence="1">The sequence shown here is derived from an EMBL/GenBank/DDBJ whole genome shotgun (WGS) entry which is preliminary data.</text>
</comment>
<dbReference type="Proteomes" id="UP001457282">
    <property type="component" value="Unassembled WGS sequence"/>
</dbReference>